<protein>
    <recommendedName>
        <fullName evidence="3">Solute carrier family 12 member 9</fullName>
    </recommendedName>
</protein>
<dbReference type="Gene3D" id="1.20.1740.10">
    <property type="entry name" value="Amino acid/polyamine transporter I"/>
    <property type="match status" value="1"/>
</dbReference>
<feature type="domain" description="SLC12A transporter C-terminal" evidence="10">
    <location>
        <begin position="591"/>
        <end position="680"/>
    </location>
</feature>
<feature type="transmembrane region" description="Helical" evidence="8">
    <location>
        <begin position="204"/>
        <end position="227"/>
    </location>
</feature>
<dbReference type="FunFam" id="1.20.1740.10:FF:000013">
    <property type="entry name" value="Solute carrier family 12 member"/>
    <property type="match status" value="1"/>
</dbReference>
<organism evidence="11 12">
    <name type="scientific">Nezara viridula</name>
    <name type="common">Southern green stink bug</name>
    <name type="synonym">Cimex viridulus</name>
    <dbReference type="NCBI Taxonomy" id="85310"/>
    <lineage>
        <taxon>Eukaryota</taxon>
        <taxon>Metazoa</taxon>
        <taxon>Ecdysozoa</taxon>
        <taxon>Arthropoda</taxon>
        <taxon>Hexapoda</taxon>
        <taxon>Insecta</taxon>
        <taxon>Pterygota</taxon>
        <taxon>Neoptera</taxon>
        <taxon>Paraneoptera</taxon>
        <taxon>Hemiptera</taxon>
        <taxon>Heteroptera</taxon>
        <taxon>Panheteroptera</taxon>
        <taxon>Pentatomomorpha</taxon>
        <taxon>Pentatomoidea</taxon>
        <taxon>Pentatomidae</taxon>
        <taxon>Pentatominae</taxon>
        <taxon>Nezara</taxon>
    </lineage>
</organism>
<name>A0A9P0HQJ2_NEZVI</name>
<proteinExistence type="inferred from homology"/>
<dbReference type="Pfam" id="PF03522">
    <property type="entry name" value="SLC12"/>
    <property type="match status" value="1"/>
</dbReference>
<dbReference type="PANTHER" id="PTHR11827:SF72">
    <property type="entry name" value="GH08340P"/>
    <property type="match status" value="1"/>
</dbReference>
<dbReference type="AlphaFoldDB" id="A0A9P0HQJ2"/>
<dbReference type="PANTHER" id="PTHR11827">
    <property type="entry name" value="SOLUTE CARRIER FAMILY 12, CATION COTRANSPORTERS"/>
    <property type="match status" value="1"/>
</dbReference>
<evidence type="ECO:0000256" key="8">
    <source>
        <dbReference type="SAM" id="Phobius"/>
    </source>
</evidence>
<evidence type="ECO:0000256" key="1">
    <source>
        <dbReference type="ARBA" id="ARBA00004141"/>
    </source>
</evidence>
<evidence type="ECO:0000256" key="2">
    <source>
        <dbReference type="ARBA" id="ARBA00010593"/>
    </source>
</evidence>
<comment type="similarity">
    <text evidence="2">Belongs to the SLC12A transporter family.</text>
</comment>
<feature type="transmembrane region" description="Helical" evidence="8">
    <location>
        <begin position="348"/>
        <end position="371"/>
    </location>
</feature>
<evidence type="ECO:0000256" key="4">
    <source>
        <dbReference type="ARBA" id="ARBA00022448"/>
    </source>
</evidence>
<feature type="transmembrane region" description="Helical" evidence="8">
    <location>
        <begin position="116"/>
        <end position="139"/>
    </location>
</feature>
<evidence type="ECO:0000259" key="10">
    <source>
        <dbReference type="Pfam" id="PF03522"/>
    </source>
</evidence>
<feature type="transmembrane region" description="Helical" evidence="8">
    <location>
        <begin position="465"/>
        <end position="483"/>
    </location>
</feature>
<comment type="subcellular location">
    <subcellularLocation>
        <location evidence="1">Membrane</location>
        <topology evidence="1">Multi-pass membrane protein</topology>
    </subcellularLocation>
</comment>
<accession>A0A9P0HQJ2</accession>
<evidence type="ECO:0000313" key="12">
    <source>
        <dbReference type="Proteomes" id="UP001152798"/>
    </source>
</evidence>
<feature type="transmembrane region" description="Helical" evidence="8">
    <location>
        <begin position="80"/>
        <end position="104"/>
    </location>
</feature>
<evidence type="ECO:0000256" key="6">
    <source>
        <dbReference type="ARBA" id="ARBA00022989"/>
    </source>
</evidence>
<keyword evidence="5 8" id="KW-0812">Transmembrane</keyword>
<dbReference type="EMBL" id="OV725082">
    <property type="protein sequence ID" value="CAH1406190.1"/>
    <property type="molecule type" value="Genomic_DNA"/>
</dbReference>
<keyword evidence="6 8" id="KW-1133">Transmembrane helix</keyword>
<dbReference type="GO" id="GO:0055064">
    <property type="term" value="P:chloride ion homeostasis"/>
    <property type="evidence" value="ECO:0007669"/>
    <property type="project" value="TreeGrafter"/>
</dbReference>
<feature type="transmembrane region" description="Helical" evidence="8">
    <location>
        <begin position="160"/>
        <end position="184"/>
    </location>
</feature>
<evidence type="ECO:0000256" key="3">
    <source>
        <dbReference type="ARBA" id="ARBA00019359"/>
    </source>
</evidence>
<dbReference type="GO" id="GO:0016020">
    <property type="term" value="C:membrane"/>
    <property type="evidence" value="ECO:0007669"/>
    <property type="project" value="UniProtKB-SubCell"/>
</dbReference>
<feature type="transmembrane region" description="Helical" evidence="8">
    <location>
        <begin position="234"/>
        <end position="254"/>
    </location>
</feature>
<keyword evidence="7 8" id="KW-0472">Membrane</keyword>
<dbReference type="Pfam" id="PF00324">
    <property type="entry name" value="AA_permease"/>
    <property type="match status" value="1"/>
</dbReference>
<dbReference type="GO" id="GO:0006884">
    <property type="term" value="P:cell volume homeostasis"/>
    <property type="evidence" value="ECO:0007669"/>
    <property type="project" value="TreeGrafter"/>
</dbReference>
<evidence type="ECO:0000313" key="11">
    <source>
        <dbReference type="EMBL" id="CAH1406190.1"/>
    </source>
</evidence>
<feature type="transmembrane region" description="Helical" evidence="8">
    <location>
        <begin position="437"/>
        <end position="459"/>
    </location>
</feature>
<dbReference type="OrthoDB" id="2020542at2759"/>
<evidence type="ECO:0000259" key="9">
    <source>
        <dbReference type="Pfam" id="PF00324"/>
    </source>
</evidence>
<dbReference type="InterPro" id="IPR004841">
    <property type="entry name" value="AA-permease/SLC12A_dom"/>
</dbReference>
<keyword evidence="4" id="KW-0813">Transport</keyword>
<feature type="transmembrane region" description="Helical" evidence="8">
    <location>
        <begin position="495"/>
        <end position="513"/>
    </location>
</feature>
<gene>
    <name evidence="11" type="ORF">NEZAVI_LOCUS14185</name>
</gene>
<dbReference type="Proteomes" id="UP001152798">
    <property type="component" value="Chromosome 6"/>
</dbReference>
<evidence type="ECO:0000256" key="5">
    <source>
        <dbReference type="ARBA" id="ARBA00022692"/>
    </source>
</evidence>
<feature type="transmembrane region" description="Helical" evidence="8">
    <location>
        <begin position="519"/>
        <end position="537"/>
    </location>
</feature>
<dbReference type="GO" id="GO:0055075">
    <property type="term" value="P:potassium ion homeostasis"/>
    <property type="evidence" value="ECO:0007669"/>
    <property type="project" value="TreeGrafter"/>
</dbReference>
<feature type="domain" description="Amino acid permease/ SLC12A" evidence="9">
    <location>
        <begin position="88"/>
        <end position="580"/>
    </location>
</feature>
<evidence type="ECO:0000256" key="7">
    <source>
        <dbReference type="ARBA" id="ARBA00023136"/>
    </source>
</evidence>
<dbReference type="InterPro" id="IPR004842">
    <property type="entry name" value="SLC12A_fam"/>
</dbReference>
<dbReference type="InterPro" id="IPR018491">
    <property type="entry name" value="SLC12_C"/>
</dbReference>
<reference evidence="11" key="1">
    <citation type="submission" date="2022-01" db="EMBL/GenBank/DDBJ databases">
        <authorList>
            <person name="King R."/>
        </authorList>
    </citation>
    <scope>NUCLEOTIDE SEQUENCE</scope>
</reference>
<keyword evidence="12" id="KW-1185">Reference proteome</keyword>
<dbReference type="GO" id="GO:0015379">
    <property type="term" value="F:potassium:chloride symporter activity"/>
    <property type="evidence" value="ECO:0007669"/>
    <property type="project" value="TreeGrafter"/>
</dbReference>
<sequence>MPANEEVIIMENTGSINDSNINERFGSAKPMTLPDIVYKRIRGIFGIGCIRNSKSNEDGYVEFGQNEGGDSSGGRTLGTFAGVFSPVALSMFSALLFLRIGYIVGNAGLLVTLIQFLIAYSILVFTVTSICAISTNGAVEGGGAYFMISRTLGPEFGGSIGTLFFVANIVSSALYIFGCAEGFVENFGPSGYLTWKGHELRDGGWYRFMYCSVLNFLNLLVCLIGAGMFAKISVVIFIVVCLSLGSVVTSFIYMNPFEVPIPEENQLVQNATYLVNGSYTGLDWNTLNSNLYQHYTKDYTSKDGKVPDFAAVFGVLFSGVTGIMAGANMSGELKEPGHSIPWGTMSAVIFTFVSYITVSVLSAATCSHFLLANNFFYMMPINIFPIFITLGSLTATFSASLSNLIGSSRVLEALAKDNIYGRLLKWITRGTCDGNPVAAVVLSWALVQAMLFIGSLNVIAQINSVLFLLSYLATNLACLGLDLTSAPNFRPSFKYFSWWTALIGLIGSLVMMFVINALYAVSSIVLCFLLIVLLHLFSPSSQTAGWGSLTQALIFHQVRKYLLMLDSRKDHVKFWRPQVLLLVGNPRSSTPLIHFTNDMKKSGLYVLGHVIAGKEFSEFPTDPAGIQYPHWLSLVDHLKVKAFIELTVARSVRDGLNHLSHLAGLGAMKPNTIVLGFRDNQKPLDLFQIPGSEFLTDKFEKEDESLFPLRDSENQVDYQEYVYLISDILRMQKNICIARNFQNYSKLQIKSGAYKYIDVWPVNFFKPSMNELFDTTTLFMLQLACIVNMVNGWKHLRVRVLLCEGQGPTSGITDFSLRRAPNTEFKQLLESLRIKADIETVETWSRVKAFLRGSEVALDKNNETTSIYLTNVNQMIKAKSGETAISFLYLSTPPQDANYYADYLEHLTLLTEDLRPCLLVHGIRAVTSTTL</sequence>
<feature type="transmembrane region" description="Helical" evidence="8">
    <location>
        <begin position="309"/>
        <end position="327"/>
    </location>
</feature>
<feature type="transmembrane region" description="Helical" evidence="8">
    <location>
        <begin position="383"/>
        <end position="406"/>
    </location>
</feature>